<feature type="chain" id="PRO_5018100067" evidence="1">
    <location>
        <begin position="22"/>
        <end position="145"/>
    </location>
</feature>
<feature type="domain" description="DUF4426" evidence="2">
    <location>
        <begin position="26"/>
        <end position="144"/>
    </location>
</feature>
<organism evidence="3 4">
    <name type="scientific">Marinimicrobium koreense</name>
    <dbReference type="NCBI Taxonomy" id="306545"/>
    <lineage>
        <taxon>Bacteria</taxon>
        <taxon>Pseudomonadati</taxon>
        <taxon>Pseudomonadota</taxon>
        <taxon>Gammaproteobacteria</taxon>
        <taxon>Cellvibrionales</taxon>
        <taxon>Cellvibrionaceae</taxon>
        <taxon>Marinimicrobium</taxon>
    </lineage>
</organism>
<dbReference type="Pfam" id="PF14467">
    <property type="entry name" value="DUF4426"/>
    <property type="match status" value="1"/>
</dbReference>
<dbReference type="OrthoDB" id="8563353at2"/>
<protein>
    <submittedName>
        <fullName evidence="3">Uncharacterized protein DUF4426</fullName>
    </submittedName>
</protein>
<dbReference type="EMBL" id="RJUK01000001">
    <property type="protein sequence ID" value="ROQ21473.1"/>
    <property type="molecule type" value="Genomic_DNA"/>
</dbReference>
<comment type="caution">
    <text evidence="3">The sequence shown here is derived from an EMBL/GenBank/DDBJ whole genome shotgun (WGS) entry which is preliminary data.</text>
</comment>
<evidence type="ECO:0000259" key="2">
    <source>
        <dbReference type="Pfam" id="PF14467"/>
    </source>
</evidence>
<dbReference type="Proteomes" id="UP000273643">
    <property type="component" value="Unassembled WGS sequence"/>
</dbReference>
<keyword evidence="1" id="KW-0732">Signal</keyword>
<reference evidence="3 4" key="1">
    <citation type="submission" date="2018-11" db="EMBL/GenBank/DDBJ databases">
        <title>Genomic Encyclopedia of Type Strains, Phase IV (KMG-IV): sequencing the most valuable type-strain genomes for metagenomic binning, comparative biology and taxonomic classification.</title>
        <authorList>
            <person name="Goeker M."/>
        </authorList>
    </citation>
    <scope>NUCLEOTIDE SEQUENCE [LARGE SCALE GENOMIC DNA]</scope>
    <source>
        <strain evidence="3 4">DSM 16974</strain>
    </source>
</reference>
<name>A0A3N1NZC2_9GAMM</name>
<dbReference type="RefSeq" id="WP_024461443.1">
    <property type="nucleotide sequence ID" value="NZ_JBHYFO010000005.1"/>
</dbReference>
<evidence type="ECO:0000313" key="3">
    <source>
        <dbReference type="EMBL" id="ROQ21473.1"/>
    </source>
</evidence>
<keyword evidence="4" id="KW-1185">Reference proteome</keyword>
<sequence length="145" mass="16274">MSRLLSLTALLALLLSPLTHAQSGSERFGDYQVYYSVFNSTFVLPDIASVHNLVRSEDRALVNVSIARADGGLGLPARLSGTANNLLQQSQTLEFKEISEGDTTYYIAPVRHLNEEMYNFRITIQPEGAEQSFELRFSQKLYIEK</sequence>
<dbReference type="Gene3D" id="2.60.40.3340">
    <property type="entry name" value="Domain of unknown function DUF4426"/>
    <property type="match status" value="1"/>
</dbReference>
<accession>A0A3N1NZC2</accession>
<gene>
    <name evidence="3" type="ORF">EDC38_2097</name>
</gene>
<evidence type="ECO:0000313" key="4">
    <source>
        <dbReference type="Proteomes" id="UP000273643"/>
    </source>
</evidence>
<proteinExistence type="predicted"/>
<dbReference type="InterPro" id="IPR025218">
    <property type="entry name" value="DUF4426"/>
</dbReference>
<feature type="signal peptide" evidence="1">
    <location>
        <begin position="1"/>
        <end position="21"/>
    </location>
</feature>
<dbReference type="AlphaFoldDB" id="A0A3N1NZC2"/>
<evidence type="ECO:0000256" key="1">
    <source>
        <dbReference type="SAM" id="SignalP"/>
    </source>
</evidence>